<feature type="domain" description="Amidase" evidence="5">
    <location>
        <begin position="2"/>
        <end position="431"/>
    </location>
</feature>
<protein>
    <recommendedName>
        <fullName evidence="3">amidase</fullName>
        <ecNumber evidence="3">3.5.1.4</ecNumber>
    </recommendedName>
</protein>
<dbReference type="OrthoDB" id="6428749at2759"/>
<proteinExistence type="inferred from homology"/>
<dbReference type="PANTHER" id="PTHR46072">
    <property type="entry name" value="AMIDASE-RELATED-RELATED"/>
    <property type="match status" value="1"/>
</dbReference>
<comment type="similarity">
    <text evidence="2">Belongs to the amidase family.</text>
</comment>
<keyword evidence="7" id="KW-1185">Reference proteome</keyword>
<sequence>MEFFYEDALAEATKLDAILKETGKPVGPLHGLPMSVKEHFNFKDHVTHAGYVGWLDRVSPEFADTTKQLIDCGAVIFCRTTEPQSLMHLDSYNNIVGRCRNPNNTFLSPGGSSSGEGAMVAMGGSALGMGSDGGGSIRAPSAFCGIYGLKATAQRISIKGFTVSVAGIEGFIGVIGPMTRFVEDLDLFMTAILNFANPWKYDPFLTVVPWRPVEDPKPTSLKIGVVFDDGIVRPHANIKRALETVVGKLKEQGVEIVSFKPPRHEEAMRAIMKVYSGDGNECQKDALAISGEPINPLTTWTLSFGDGDEGMPVRDLYRTSVTKGEVRQEYLDMMNNESIDFILSPTYVGCAPVPDTLHYWGYTCIYNLLDMPNVVFPTGLYSDSTLDKPENFKPRNEYEEYEHKLFEDPAIFDGAPLNLQLTGKRFSDEKLVKAVKVISEIIKT</sequence>
<evidence type="ECO:0000256" key="1">
    <source>
        <dbReference type="ARBA" id="ARBA00001311"/>
    </source>
</evidence>
<comment type="catalytic activity">
    <reaction evidence="1">
        <text>a monocarboxylic acid amide + H2O = a monocarboxylate + NH4(+)</text>
        <dbReference type="Rhea" id="RHEA:12020"/>
        <dbReference type="ChEBI" id="CHEBI:15377"/>
        <dbReference type="ChEBI" id="CHEBI:28938"/>
        <dbReference type="ChEBI" id="CHEBI:35757"/>
        <dbReference type="ChEBI" id="CHEBI:83628"/>
        <dbReference type="EC" id="3.5.1.4"/>
    </reaction>
</comment>
<accession>W6MSE8</accession>
<dbReference type="PROSITE" id="PS00571">
    <property type="entry name" value="AMIDASES"/>
    <property type="match status" value="1"/>
</dbReference>
<reference evidence="6" key="1">
    <citation type="submission" date="2013-12" db="EMBL/GenBank/DDBJ databases">
        <authorList>
            <person name="Genoscope - CEA"/>
        </authorList>
    </citation>
    <scope>NUCLEOTIDE SEQUENCE</scope>
    <source>
        <strain evidence="6">CBS 1993</strain>
    </source>
</reference>
<name>W6MSE8_9ASCO</name>
<dbReference type="Proteomes" id="UP000019384">
    <property type="component" value="Unassembled WGS sequence"/>
</dbReference>
<evidence type="ECO:0000256" key="3">
    <source>
        <dbReference type="ARBA" id="ARBA00012922"/>
    </source>
</evidence>
<dbReference type="Pfam" id="PF01425">
    <property type="entry name" value="Amidase"/>
    <property type="match status" value="1"/>
</dbReference>
<dbReference type="InterPro" id="IPR036928">
    <property type="entry name" value="AS_sf"/>
</dbReference>
<dbReference type="EMBL" id="HG793130">
    <property type="protein sequence ID" value="CDK29313.1"/>
    <property type="molecule type" value="Genomic_DNA"/>
</dbReference>
<evidence type="ECO:0000259" key="5">
    <source>
        <dbReference type="Pfam" id="PF01425"/>
    </source>
</evidence>
<keyword evidence="4" id="KW-0378">Hydrolase</keyword>
<dbReference type="HOGENOM" id="CLU_009600_9_1_1"/>
<gene>
    <name evidence="6" type="ORF">KUCA_T00005301001</name>
</gene>
<dbReference type="RefSeq" id="XP_022461300.1">
    <property type="nucleotide sequence ID" value="XM_022600483.1"/>
</dbReference>
<dbReference type="GeneID" id="34522688"/>
<dbReference type="PANTHER" id="PTHR46072:SF4">
    <property type="entry name" value="AMIDASE C550.07-RELATED"/>
    <property type="match status" value="1"/>
</dbReference>
<dbReference type="EC" id="3.5.1.4" evidence="3"/>
<dbReference type="GO" id="GO:0004040">
    <property type="term" value="F:amidase activity"/>
    <property type="evidence" value="ECO:0007669"/>
    <property type="project" value="UniProtKB-EC"/>
</dbReference>
<dbReference type="SUPFAM" id="SSF75304">
    <property type="entry name" value="Amidase signature (AS) enzymes"/>
    <property type="match status" value="1"/>
</dbReference>
<reference evidence="6" key="2">
    <citation type="submission" date="2014-02" db="EMBL/GenBank/DDBJ databases">
        <title>Complete DNA sequence of /Kuraishia capsulata/ illustrates novel genomic features among budding yeasts (/Saccharomycotina/).</title>
        <authorList>
            <person name="Morales L."/>
            <person name="Noel B."/>
            <person name="Porcel B."/>
            <person name="Marcet-Houben M."/>
            <person name="Hullo M-F."/>
            <person name="Sacerdot C."/>
            <person name="Tekaia F."/>
            <person name="Leh-Louis V."/>
            <person name="Despons L."/>
            <person name="Khanna V."/>
            <person name="Aury J-M."/>
            <person name="Barbe V."/>
            <person name="Couloux A."/>
            <person name="Labadie K."/>
            <person name="Pelletier E."/>
            <person name="Souciet J-L."/>
            <person name="Boekhout T."/>
            <person name="Gabaldon T."/>
            <person name="Wincker P."/>
            <person name="Dujon B."/>
        </authorList>
    </citation>
    <scope>NUCLEOTIDE SEQUENCE</scope>
    <source>
        <strain evidence="6">CBS 1993</strain>
    </source>
</reference>
<evidence type="ECO:0000313" key="7">
    <source>
        <dbReference type="Proteomes" id="UP000019384"/>
    </source>
</evidence>
<evidence type="ECO:0000313" key="6">
    <source>
        <dbReference type="EMBL" id="CDK29313.1"/>
    </source>
</evidence>
<dbReference type="Gene3D" id="3.90.1300.10">
    <property type="entry name" value="Amidase signature (AS) domain"/>
    <property type="match status" value="1"/>
</dbReference>
<dbReference type="AlphaFoldDB" id="W6MSE8"/>
<organism evidence="6 7">
    <name type="scientific">Kuraishia capsulata CBS 1993</name>
    <dbReference type="NCBI Taxonomy" id="1382522"/>
    <lineage>
        <taxon>Eukaryota</taxon>
        <taxon>Fungi</taxon>
        <taxon>Dikarya</taxon>
        <taxon>Ascomycota</taxon>
        <taxon>Saccharomycotina</taxon>
        <taxon>Pichiomycetes</taxon>
        <taxon>Pichiales</taxon>
        <taxon>Pichiaceae</taxon>
        <taxon>Kuraishia</taxon>
    </lineage>
</organism>
<dbReference type="InterPro" id="IPR020556">
    <property type="entry name" value="Amidase_CS"/>
</dbReference>
<evidence type="ECO:0000256" key="2">
    <source>
        <dbReference type="ARBA" id="ARBA00009199"/>
    </source>
</evidence>
<dbReference type="STRING" id="1382522.W6MSE8"/>
<evidence type="ECO:0000256" key="4">
    <source>
        <dbReference type="ARBA" id="ARBA00022801"/>
    </source>
</evidence>
<dbReference type="InterPro" id="IPR023631">
    <property type="entry name" value="Amidase_dom"/>
</dbReference>